<accession>A0ABS0XJF2</accession>
<evidence type="ECO:0000313" key="1">
    <source>
        <dbReference type="EMBL" id="MBJ3813323.1"/>
    </source>
</evidence>
<evidence type="ECO:0000313" key="2">
    <source>
        <dbReference type="Proteomes" id="UP000634780"/>
    </source>
</evidence>
<protein>
    <submittedName>
        <fullName evidence="1">IS5/IS1182 family transposase</fullName>
    </submittedName>
</protein>
<keyword evidence="2" id="KW-1185">Reference proteome</keyword>
<feature type="non-terminal residue" evidence="1">
    <location>
        <position position="110"/>
    </location>
</feature>
<organism evidence="1 2">
    <name type="scientific">Streptomyces flavofungini</name>
    <dbReference type="NCBI Taxonomy" id="68200"/>
    <lineage>
        <taxon>Bacteria</taxon>
        <taxon>Bacillati</taxon>
        <taxon>Actinomycetota</taxon>
        <taxon>Actinomycetes</taxon>
        <taxon>Kitasatosporales</taxon>
        <taxon>Streptomycetaceae</taxon>
        <taxon>Streptomyces</taxon>
    </lineage>
</organism>
<dbReference type="Proteomes" id="UP000634780">
    <property type="component" value="Unassembled WGS sequence"/>
</dbReference>
<gene>
    <name evidence="1" type="ORF">JGB26_40835</name>
</gene>
<sequence>MVHYSAMLDVPRPVVQYLARLLCARRREIGTPRGSRALSPFRQAVLVPRWFRDHACVHCLARDTGISRATACRYLGEAIGVLAAEAPELADVLERCRDEGLPFVVLDGTL</sequence>
<proteinExistence type="predicted"/>
<dbReference type="EMBL" id="JAEKOZ010000074">
    <property type="protein sequence ID" value="MBJ3813323.1"/>
    <property type="molecule type" value="Genomic_DNA"/>
</dbReference>
<name>A0ABS0XJF2_9ACTN</name>
<comment type="caution">
    <text evidence="1">The sequence shown here is derived from an EMBL/GenBank/DDBJ whole genome shotgun (WGS) entry which is preliminary data.</text>
</comment>
<reference evidence="1 2" key="1">
    <citation type="submission" date="2020-12" db="EMBL/GenBank/DDBJ databases">
        <title>Streptomyces typhae sp. nov., a novel endophytic actinomycete isolated from the root of cattail pollen (Typha angustifolia L.).</title>
        <authorList>
            <person name="Peng C."/>
            <person name="Liu C."/>
        </authorList>
    </citation>
    <scope>NUCLEOTIDE SEQUENCE [LARGE SCALE GENOMIC DNA]</scope>
    <source>
        <strain evidence="1 2">JCM 4753</strain>
    </source>
</reference>